<dbReference type="PANTHER" id="PTHR43479:SF8">
    <property type="entry name" value="TRANSCRIPTIONAL REGULATOR, TETR FAMILY"/>
    <property type="match status" value="1"/>
</dbReference>
<dbReference type="PANTHER" id="PTHR43479">
    <property type="entry name" value="ACREF/ENVCD OPERON REPRESSOR-RELATED"/>
    <property type="match status" value="1"/>
</dbReference>
<keyword evidence="2 3" id="KW-0238">DNA-binding</keyword>
<dbReference type="InterPro" id="IPR050624">
    <property type="entry name" value="HTH-type_Tx_Regulator"/>
</dbReference>
<dbReference type="Pfam" id="PF17934">
    <property type="entry name" value="TetR_C_26"/>
    <property type="match status" value="1"/>
</dbReference>
<dbReference type="InterPro" id="IPR036271">
    <property type="entry name" value="Tet_transcr_reg_TetR-rel_C_sf"/>
</dbReference>
<feature type="DNA-binding region" description="H-T-H motif" evidence="3">
    <location>
        <begin position="25"/>
        <end position="44"/>
    </location>
</feature>
<keyword evidence="1" id="KW-0678">Repressor</keyword>
<evidence type="ECO:0000256" key="3">
    <source>
        <dbReference type="PROSITE-ProRule" id="PRU00335"/>
    </source>
</evidence>
<keyword evidence="6" id="KW-1185">Reference proteome</keyword>
<accession>A0ABR8QPG7</accession>
<feature type="domain" description="HTH tetR-type" evidence="4">
    <location>
        <begin position="2"/>
        <end position="62"/>
    </location>
</feature>
<proteinExistence type="predicted"/>
<dbReference type="EMBL" id="JACSQT010000004">
    <property type="protein sequence ID" value="MBD7937420.1"/>
    <property type="molecule type" value="Genomic_DNA"/>
</dbReference>
<comment type="caution">
    <text evidence="5">The sequence shown here is derived from an EMBL/GenBank/DDBJ whole genome shotgun (WGS) entry which is preliminary data.</text>
</comment>
<name>A0ABR8QPG7_9BACI</name>
<dbReference type="InterPro" id="IPR041603">
    <property type="entry name" value="YvdT_C"/>
</dbReference>
<gene>
    <name evidence="5" type="ORF">H9655_10330</name>
</gene>
<dbReference type="InterPro" id="IPR001647">
    <property type="entry name" value="HTH_TetR"/>
</dbReference>
<dbReference type="RefSeq" id="WP_191814010.1">
    <property type="nucleotide sequence ID" value="NZ_JACSQT010000004.1"/>
</dbReference>
<sequence length="195" mass="22292">MMDKKERIVHAAIEVFQEKGIEKTKIADIVKLAGIAQGTYYLYFPSKLSVMPAIAEVMVEKLIARVHHEVNSEAIFVDRLKQLVDSIFLYTSEYREVLALVYAGLASSEHIRQWETVYQPFYEWISHFLQTAKEEGVVRSNLNIESTAKILIGLVESAAEQIYLYDHTDEDKAKQQKEEVLTFLKCGLGYQPSAN</sequence>
<evidence type="ECO:0000256" key="2">
    <source>
        <dbReference type="ARBA" id="ARBA00023125"/>
    </source>
</evidence>
<protein>
    <submittedName>
        <fullName evidence="5">TetR family transcriptional regulator</fullName>
    </submittedName>
</protein>
<evidence type="ECO:0000256" key="1">
    <source>
        <dbReference type="ARBA" id="ARBA00022491"/>
    </source>
</evidence>
<dbReference type="SUPFAM" id="SSF48498">
    <property type="entry name" value="Tetracyclin repressor-like, C-terminal domain"/>
    <property type="match status" value="1"/>
</dbReference>
<evidence type="ECO:0000313" key="6">
    <source>
        <dbReference type="Proteomes" id="UP000657931"/>
    </source>
</evidence>
<evidence type="ECO:0000313" key="5">
    <source>
        <dbReference type="EMBL" id="MBD7937420.1"/>
    </source>
</evidence>
<dbReference type="InterPro" id="IPR009057">
    <property type="entry name" value="Homeodomain-like_sf"/>
</dbReference>
<dbReference type="PROSITE" id="PS50977">
    <property type="entry name" value="HTH_TETR_2"/>
    <property type="match status" value="1"/>
</dbReference>
<dbReference type="SUPFAM" id="SSF46689">
    <property type="entry name" value="Homeodomain-like"/>
    <property type="match status" value="1"/>
</dbReference>
<dbReference type="Pfam" id="PF00440">
    <property type="entry name" value="TetR_N"/>
    <property type="match status" value="1"/>
</dbReference>
<dbReference type="Gene3D" id="1.10.357.10">
    <property type="entry name" value="Tetracycline Repressor, domain 2"/>
    <property type="match status" value="1"/>
</dbReference>
<reference evidence="5 6" key="1">
    <citation type="submission" date="2020-08" db="EMBL/GenBank/DDBJ databases">
        <title>A Genomic Blueprint of the Chicken Gut Microbiome.</title>
        <authorList>
            <person name="Gilroy R."/>
            <person name="Ravi A."/>
            <person name="Getino M."/>
            <person name="Pursley I."/>
            <person name="Horton D.L."/>
            <person name="Alikhan N.-F."/>
            <person name="Baker D."/>
            <person name="Gharbi K."/>
            <person name="Hall N."/>
            <person name="Watson M."/>
            <person name="Adriaenssens E.M."/>
            <person name="Foster-Nyarko E."/>
            <person name="Jarju S."/>
            <person name="Secka A."/>
            <person name="Antonio M."/>
            <person name="Oren A."/>
            <person name="Chaudhuri R."/>
            <person name="La Ragione R.M."/>
            <person name="Hildebrand F."/>
            <person name="Pallen M.J."/>
        </authorList>
    </citation>
    <scope>NUCLEOTIDE SEQUENCE [LARGE SCALE GENOMIC DNA]</scope>
    <source>
        <strain evidence="5 6">Sa5YUA1</strain>
    </source>
</reference>
<dbReference type="Proteomes" id="UP000657931">
    <property type="component" value="Unassembled WGS sequence"/>
</dbReference>
<dbReference type="PRINTS" id="PR00455">
    <property type="entry name" value="HTHTETR"/>
</dbReference>
<organism evidence="5 6">
    <name type="scientific">Cytobacillus stercorigallinarum</name>
    <dbReference type="NCBI Taxonomy" id="2762240"/>
    <lineage>
        <taxon>Bacteria</taxon>
        <taxon>Bacillati</taxon>
        <taxon>Bacillota</taxon>
        <taxon>Bacilli</taxon>
        <taxon>Bacillales</taxon>
        <taxon>Bacillaceae</taxon>
        <taxon>Cytobacillus</taxon>
    </lineage>
</organism>
<evidence type="ECO:0000259" key="4">
    <source>
        <dbReference type="PROSITE" id="PS50977"/>
    </source>
</evidence>